<sequence>MRLLRRGGTPEVVYLNDRSGRGVFRRIRGVITRRVSDKQDRTRWSRRRLGGSGSTSPLVERTTLSRRHTGGTCPQLSGARASGCLVCVLERVNSKVCSMQMHLTHYEFAHRAAI</sequence>
<dbReference type="EMBL" id="BK014990">
    <property type="protein sequence ID" value="DAD85888.1"/>
    <property type="molecule type" value="Genomic_DNA"/>
</dbReference>
<organism evidence="1">
    <name type="scientific">Siphoviridae sp. ctGdK3</name>
    <dbReference type="NCBI Taxonomy" id="2826222"/>
    <lineage>
        <taxon>Viruses</taxon>
        <taxon>Duplodnaviria</taxon>
        <taxon>Heunggongvirae</taxon>
        <taxon>Uroviricota</taxon>
        <taxon>Caudoviricetes</taxon>
    </lineage>
</organism>
<reference evidence="1" key="1">
    <citation type="journal article" date="2021" name="Proc. Natl. Acad. Sci. U.S.A.">
        <title>A Catalog of Tens of Thousands of Viruses from Human Metagenomes Reveals Hidden Associations with Chronic Diseases.</title>
        <authorList>
            <person name="Tisza M.J."/>
            <person name="Buck C.B."/>
        </authorList>
    </citation>
    <scope>NUCLEOTIDE SEQUENCE</scope>
    <source>
        <strain evidence="1">CtGdK3</strain>
    </source>
</reference>
<protein>
    <submittedName>
        <fullName evidence="1">Uncharacterized protein</fullName>
    </submittedName>
</protein>
<accession>A0A8S5MUS3</accession>
<evidence type="ECO:0000313" key="1">
    <source>
        <dbReference type="EMBL" id="DAD85888.1"/>
    </source>
</evidence>
<proteinExistence type="predicted"/>
<name>A0A8S5MUS3_9CAUD</name>